<dbReference type="AlphaFoldDB" id="A0AAD4GJ77"/>
<evidence type="ECO:0000313" key="3">
    <source>
        <dbReference type="Proteomes" id="UP001194468"/>
    </source>
</evidence>
<organism evidence="2 3">
    <name type="scientific">Boletus edulis BED1</name>
    <dbReference type="NCBI Taxonomy" id="1328754"/>
    <lineage>
        <taxon>Eukaryota</taxon>
        <taxon>Fungi</taxon>
        <taxon>Dikarya</taxon>
        <taxon>Basidiomycota</taxon>
        <taxon>Agaricomycotina</taxon>
        <taxon>Agaricomycetes</taxon>
        <taxon>Agaricomycetidae</taxon>
        <taxon>Boletales</taxon>
        <taxon>Boletineae</taxon>
        <taxon>Boletaceae</taxon>
        <taxon>Boletoideae</taxon>
        <taxon>Boletus</taxon>
    </lineage>
</organism>
<reference evidence="2" key="2">
    <citation type="journal article" date="2020" name="Nat. Commun.">
        <title>Large-scale genome sequencing of mycorrhizal fungi provides insights into the early evolution of symbiotic traits.</title>
        <authorList>
            <person name="Miyauchi S."/>
            <person name="Kiss E."/>
            <person name="Kuo A."/>
            <person name="Drula E."/>
            <person name="Kohler A."/>
            <person name="Sanchez-Garcia M."/>
            <person name="Morin E."/>
            <person name="Andreopoulos B."/>
            <person name="Barry K.W."/>
            <person name="Bonito G."/>
            <person name="Buee M."/>
            <person name="Carver A."/>
            <person name="Chen C."/>
            <person name="Cichocki N."/>
            <person name="Clum A."/>
            <person name="Culley D."/>
            <person name="Crous P.W."/>
            <person name="Fauchery L."/>
            <person name="Girlanda M."/>
            <person name="Hayes R.D."/>
            <person name="Keri Z."/>
            <person name="LaButti K."/>
            <person name="Lipzen A."/>
            <person name="Lombard V."/>
            <person name="Magnuson J."/>
            <person name="Maillard F."/>
            <person name="Murat C."/>
            <person name="Nolan M."/>
            <person name="Ohm R.A."/>
            <person name="Pangilinan J."/>
            <person name="Pereira M.F."/>
            <person name="Perotto S."/>
            <person name="Peter M."/>
            <person name="Pfister S."/>
            <person name="Riley R."/>
            <person name="Sitrit Y."/>
            <person name="Stielow J.B."/>
            <person name="Szollosi G."/>
            <person name="Zifcakova L."/>
            <person name="Stursova M."/>
            <person name="Spatafora J.W."/>
            <person name="Tedersoo L."/>
            <person name="Vaario L.M."/>
            <person name="Yamada A."/>
            <person name="Yan M."/>
            <person name="Wang P."/>
            <person name="Xu J."/>
            <person name="Bruns T."/>
            <person name="Baldrian P."/>
            <person name="Vilgalys R."/>
            <person name="Dunand C."/>
            <person name="Henrissat B."/>
            <person name="Grigoriev I.V."/>
            <person name="Hibbett D."/>
            <person name="Nagy L.G."/>
            <person name="Martin F.M."/>
        </authorList>
    </citation>
    <scope>NUCLEOTIDE SEQUENCE</scope>
    <source>
        <strain evidence="2">BED1</strain>
    </source>
</reference>
<proteinExistence type="predicted"/>
<dbReference type="Proteomes" id="UP001194468">
    <property type="component" value="Unassembled WGS sequence"/>
</dbReference>
<feature type="region of interest" description="Disordered" evidence="1">
    <location>
        <begin position="129"/>
        <end position="150"/>
    </location>
</feature>
<sequence length="194" mass="21069">MNGGQGMGWLTRRARESGKQRRTCPFEFIAHVLEELLNSRLIQNLAARTPTHKPNPNDTVSLSSIDTHDLDDLSISDDPTPIYSLSHRLFVPGDQRASAMSGVSNLFFSRSAPAASNGNHDRDQAHAHENTHLRGATTTGDATPSSDDDRRDALLAHNTSASGSYVRVLDLGPLLNSHTSSHPQAITEFVAAKH</sequence>
<keyword evidence="3" id="KW-1185">Reference proteome</keyword>
<feature type="compositionally biased region" description="Polar residues" evidence="1">
    <location>
        <begin position="136"/>
        <end position="145"/>
    </location>
</feature>
<reference evidence="2" key="1">
    <citation type="submission" date="2019-10" db="EMBL/GenBank/DDBJ databases">
        <authorList>
            <consortium name="DOE Joint Genome Institute"/>
            <person name="Kuo A."/>
            <person name="Miyauchi S."/>
            <person name="Kiss E."/>
            <person name="Drula E."/>
            <person name="Kohler A."/>
            <person name="Sanchez-Garcia M."/>
            <person name="Andreopoulos B."/>
            <person name="Barry K.W."/>
            <person name="Bonito G."/>
            <person name="Buee M."/>
            <person name="Carver A."/>
            <person name="Chen C."/>
            <person name="Cichocki N."/>
            <person name="Clum A."/>
            <person name="Culley D."/>
            <person name="Crous P.W."/>
            <person name="Fauchery L."/>
            <person name="Girlanda M."/>
            <person name="Hayes R."/>
            <person name="Keri Z."/>
            <person name="LaButti K."/>
            <person name="Lipzen A."/>
            <person name="Lombard V."/>
            <person name="Magnuson J."/>
            <person name="Maillard F."/>
            <person name="Morin E."/>
            <person name="Murat C."/>
            <person name="Nolan M."/>
            <person name="Ohm R."/>
            <person name="Pangilinan J."/>
            <person name="Pereira M."/>
            <person name="Perotto S."/>
            <person name="Peter M."/>
            <person name="Riley R."/>
            <person name="Sitrit Y."/>
            <person name="Stielow B."/>
            <person name="Szollosi G."/>
            <person name="Zifcakova L."/>
            <person name="Stursova M."/>
            <person name="Spatafora J.W."/>
            <person name="Tedersoo L."/>
            <person name="Vaario L.-M."/>
            <person name="Yamada A."/>
            <person name="Yan M."/>
            <person name="Wang P."/>
            <person name="Xu J."/>
            <person name="Bruns T."/>
            <person name="Baldrian P."/>
            <person name="Vilgalys R."/>
            <person name="Henrissat B."/>
            <person name="Grigoriev I.V."/>
            <person name="Hibbett D."/>
            <person name="Nagy L.G."/>
            <person name="Martin F.M."/>
        </authorList>
    </citation>
    <scope>NUCLEOTIDE SEQUENCE</scope>
    <source>
        <strain evidence="2">BED1</strain>
    </source>
</reference>
<protein>
    <submittedName>
        <fullName evidence="2">Uncharacterized protein</fullName>
    </submittedName>
</protein>
<evidence type="ECO:0000313" key="2">
    <source>
        <dbReference type="EMBL" id="KAF8447552.1"/>
    </source>
</evidence>
<accession>A0AAD4GJ77</accession>
<evidence type="ECO:0000256" key="1">
    <source>
        <dbReference type="SAM" id="MobiDB-lite"/>
    </source>
</evidence>
<gene>
    <name evidence="2" type="ORF">L210DRAFT_978796</name>
</gene>
<name>A0AAD4GJ77_BOLED</name>
<dbReference type="EMBL" id="WHUW01000004">
    <property type="protein sequence ID" value="KAF8447552.1"/>
    <property type="molecule type" value="Genomic_DNA"/>
</dbReference>
<comment type="caution">
    <text evidence="2">The sequence shown here is derived from an EMBL/GenBank/DDBJ whole genome shotgun (WGS) entry which is preliminary data.</text>
</comment>